<evidence type="ECO:0000256" key="1">
    <source>
        <dbReference type="SAM" id="SignalP"/>
    </source>
</evidence>
<reference evidence="3 4" key="1">
    <citation type="submission" date="2020-07" db="EMBL/GenBank/DDBJ databases">
        <title>Stappia sp., F7233, whole genome shotgun sequencing project.</title>
        <authorList>
            <person name="Jiang S."/>
            <person name="Liu Z.W."/>
            <person name="Du Z.J."/>
        </authorList>
    </citation>
    <scope>NUCLEOTIDE SEQUENCE [LARGE SCALE GENOMIC DNA]</scope>
    <source>
        <strain evidence="3 4">F7233</strain>
    </source>
</reference>
<dbReference type="AlphaFoldDB" id="A0A839AGL9"/>
<dbReference type="InterPro" id="IPR019223">
    <property type="entry name" value="DUF2147"/>
</dbReference>
<dbReference type="PANTHER" id="PTHR36919:SF2">
    <property type="entry name" value="BLL6627 PROTEIN"/>
    <property type="match status" value="1"/>
</dbReference>
<evidence type="ECO:0000313" key="3">
    <source>
        <dbReference type="EMBL" id="MBA5778032.1"/>
    </source>
</evidence>
<keyword evidence="4" id="KW-1185">Reference proteome</keyword>
<name>A0A839AGL9_9HYPH</name>
<accession>A0A839AGL9</accession>
<organism evidence="3 4">
    <name type="scientific">Stappia albiluteola</name>
    <dbReference type="NCBI Taxonomy" id="2758565"/>
    <lineage>
        <taxon>Bacteria</taxon>
        <taxon>Pseudomonadati</taxon>
        <taxon>Pseudomonadota</taxon>
        <taxon>Alphaproteobacteria</taxon>
        <taxon>Hyphomicrobiales</taxon>
        <taxon>Stappiaceae</taxon>
        <taxon>Stappia</taxon>
    </lineage>
</organism>
<dbReference type="Proteomes" id="UP000541109">
    <property type="component" value="Unassembled WGS sequence"/>
</dbReference>
<evidence type="ECO:0000259" key="2">
    <source>
        <dbReference type="Pfam" id="PF09917"/>
    </source>
</evidence>
<feature type="domain" description="DUF2147" evidence="2">
    <location>
        <begin position="38"/>
        <end position="146"/>
    </location>
</feature>
<keyword evidence="1" id="KW-0732">Signal</keyword>
<comment type="caution">
    <text evidence="3">The sequence shown here is derived from an EMBL/GenBank/DDBJ whole genome shotgun (WGS) entry which is preliminary data.</text>
</comment>
<gene>
    <name evidence="3" type="ORF">H2509_12945</name>
</gene>
<dbReference type="Pfam" id="PF09917">
    <property type="entry name" value="DUF2147"/>
    <property type="match status" value="1"/>
</dbReference>
<dbReference type="RefSeq" id="WP_182166016.1">
    <property type="nucleotide sequence ID" value="NZ_JACFXV010000054.1"/>
</dbReference>
<feature type="signal peptide" evidence="1">
    <location>
        <begin position="1"/>
        <end position="33"/>
    </location>
</feature>
<dbReference type="Gene3D" id="2.40.128.520">
    <property type="match status" value="1"/>
</dbReference>
<protein>
    <submittedName>
        <fullName evidence="3">DUF2147 domain-containing protein</fullName>
    </submittedName>
</protein>
<dbReference type="EMBL" id="JACFXV010000054">
    <property type="protein sequence ID" value="MBA5778032.1"/>
    <property type="molecule type" value="Genomic_DNA"/>
</dbReference>
<dbReference type="PANTHER" id="PTHR36919">
    <property type="entry name" value="BLR1215 PROTEIN"/>
    <property type="match status" value="1"/>
</dbReference>
<evidence type="ECO:0000313" key="4">
    <source>
        <dbReference type="Proteomes" id="UP000541109"/>
    </source>
</evidence>
<feature type="chain" id="PRO_5032344825" evidence="1">
    <location>
        <begin position="34"/>
        <end position="148"/>
    </location>
</feature>
<proteinExistence type="predicted"/>
<sequence>MKFALHAARRVLGAAAIGAATLLPAILATNAFAAGAEGVWARPSGSSRIEIASCGNALCGKIIWLKEPRNDVNNPDPAKRANPLLGTQIVLGMVPTGKGESWKGKVYNAEDGKTYTGFITLEGSNKMKLEGCVLGGLICKGETWSRVK</sequence>